<dbReference type="Pfam" id="PF07681">
    <property type="entry name" value="DoxX"/>
    <property type="match status" value="1"/>
</dbReference>
<sequence length="139" mass="14404">MLMNRPAVRDAALLILRAVLGLVFVAHGVDKMFFAGIDETTGQFSAMGIPQPHVSAYIAAIGEMVGGSLLVVGLLTTFVAGALALFMACALYFVHLGNGIFAADGGFEYPAVLIVSLLMVVVFGSGRASLDGVLSRVDA</sequence>
<comment type="caution">
    <text evidence="8">The sequence shown here is derived from an EMBL/GenBank/DDBJ whole genome shotgun (WGS) entry which is preliminary data.</text>
</comment>
<name>A0ABC9ZQ47_CORST</name>
<evidence type="ECO:0000256" key="1">
    <source>
        <dbReference type="ARBA" id="ARBA00004651"/>
    </source>
</evidence>
<protein>
    <submittedName>
        <fullName evidence="8">Membrane protein</fullName>
    </submittedName>
</protein>
<evidence type="ECO:0000256" key="2">
    <source>
        <dbReference type="ARBA" id="ARBA00006679"/>
    </source>
</evidence>
<dbReference type="Proteomes" id="UP000315234">
    <property type="component" value="Unassembled WGS sequence"/>
</dbReference>
<evidence type="ECO:0000256" key="4">
    <source>
        <dbReference type="ARBA" id="ARBA00022692"/>
    </source>
</evidence>
<accession>A0ABC9ZQ47</accession>
<dbReference type="GO" id="GO:0005886">
    <property type="term" value="C:plasma membrane"/>
    <property type="evidence" value="ECO:0007669"/>
    <property type="project" value="UniProtKB-SubCell"/>
</dbReference>
<reference evidence="8 10" key="1">
    <citation type="submission" date="2019-06" db="EMBL/GenBank/DDBJ databases">
        <title>Draft genome sequence of Corynebacterium striatum NBRC 15291.</title>
        <authorList>
            <person name="Miura T."/>
            <person name="Furukawa M."/>
            <person name="Shimamura M."/>
            <person name="Ohyama Y."/>
            <person name="Yamazoe A."/>
            <person name="Kawasaki H."/>
        </authorList>
    </citation>
    <scope>NUCLEOTIDE SEQUENCE [LARGE SCALE GENOMIC DNA]</scope>
    <source>
        <strain evidence="8 10">NBRC 15291</strain>
    </source>
</reference>
<evidence type="ECO:0000313" key="9">
    <source>
        <dbReference type="EMBL" id="GEA44502.1"/>
    </source>
</evidence>
<evidence type="ECO:0000313" key="10">
    <source>
        <dbReference type="Proteomes" id="UP000315234"/>
    </source>
</evidence>
<dbReference type="PANTHER" id="PTHR33452:SF1">
    <property type="entry name" value="INNER MEMBRANE PROTEIN YPHA-RELATED"/>
    <property type="match status" value="1"/>
</dbReference>
<dbReference type="InterPro" id="IPR051907">
    <property type="entry name" value="DoxX-like_oxidoreductase"/>
</dbReference>
<feature type="transmembrane region" description="Helical" evidence="7">
    <location>
        <begin position="106"/>
        <end position="126"/>
    </location>
</feature>
<keyword evidence="4 7" id="KW-0812">Transmembrane</keyword>
<evidence type="ECO:0000256" key="6">
    <source>
        <dbReference type="ARBA" id="ARBA00023136"/>
    </source>
</evidence>
<keyword evidence="5 7" id="KW-1133">Transmembrane helix</keyword>
<comment type="subcellular location">
    <subcellularLocation>
        <location evidence="1">Cell membrane</location>
        <topology evidence="1">Multi-pass membrane protein</topology>
    </subcellularLocation>
</comment>
<keyword evidence="6 7" id="KW-0472">Membrane</keyword>
<evidence type="ECO:0000256" key="7">
    <source>
        <dbReference type="SAM" id="Phobius"/>
    </source>
</evidence>
<dbReference type="EMBL" id="BJLD01000003">
    <property type="protein sequence ID" value="GEA44233.1"/>
    <property type="molecule type" value="Genomic_DNA"/>
</dbReference>
<evidence type="ECO:0000256" key="3">
    <source>
        <dbReference type="ARBA" id="ARBA00022475"/>
    </source>
</evidence>
<dbReference type="PANTHER" id="PTHR33452">
    <property type="entry name" value="OXIDOREDUCTASE CATD-RELATED"/>
    <property type="match status" value="1"/>
</dbReference>
<dbReference type="EMBL" id="BJLD01000007">
    <property type="protein sequence ID" value="GEA44502.1"/>
    <property type="molecule type" value="Genomic_DNA"/>
</dbReference>
<keyword evidence="3" id="KW-1003">Cell membrane</keyword>
<evidence type="ECO:0000256" key="5">
    <source>
        <dbReference type="ARBA" id="ARBA00022989"/>
    </source>
</evidence>
<dbReference type="InterPro" id="IPR032808">
    <property type="entry name" value="DoxX"/>
</dbReference>
<organism evidence="8 10">
    <name type="scientific">Corynebacterium striatum</name>
    <dbReference type="NCBI Taxonomy" id="43770"/>
    <lineage>
        <taxon>Bacteria</taxon>
        <taxon>Bacillati</taxon>
        <taxon>Actinomycetota</taxon>
        <taxon>Actinomycetes</taxon>
        <taxon>Mycobacteriales</taxon>
        <taxon>Corynebacteriaceae</taxon>
        <taxon>Corynebacterium</taxon>
    </lineage>
</organism>
<dbReference type="AlphaFoldDB" id="A0ABC9ZQ47"/>
<gene>
    <name evidence="8" type="ORF">Cst04h_24030</name>
    <name evidence="9" type="ORF">Cst04h_26720</name>
</gene>
<evidence type="ECO:0000313" key="8">
    <source>
        <dbReference type="EMBL" id="GEA44233.1"/>
    </source>
</evidence>
<proteinExistence type="inferred from homology"/>
<feature type="transmembrane region" description="Helical" evidence="7">
    <location>
        <begin position="69"/>
        <end position="94"/>
    </location>
</feature>
<comment type="similarity">
    <text evidence="2">Belongs to the DoxX family.</text>
</comment>